<comment type="caution">
    <text evidence="1">The sequence shown here is derived from an EMBL/GenBank/DDBJ whole genome shotgun (WGS) entry which is preliminary data.</text>
</comment>
<organism evidence="1 2">
    <name type="scientific">Phlebia brevispora</name>
    <dbReference type="NCBI Taxonomy" id="194682"/>
    <lineage>
        <taxon>Eukaryota</taxon>
        <taxon>Fungi</taxon>
        <taxon>Dikarya</taxon>
        <taxon>Basidiomycota</taxon>
        <taxon>Agaricomycotina</taxon>
        <taxon>Agaricomycetes</taxon>
        <taxon>Polyporales</taxon>
        <taxon>Meruliaceae</taxon>
        <taxon>Phlebia</taxon>
    </lineage>
</organism>
<dbReference type="EMBL" id="JANHOG010000624">
    <property type="protein sequence ID" value="KAJ3552733.1"/>
    <property type="molecule type" value="Genomic_DNA"/>
</dbReference>
<gene>
    <name evidence="1" type="ORF">NM688_g4000</name>
</gene>
<sequence>MSQVLVAPGVLARDQWPTAFPRLQRLLKPFEDLRSCDKVPLTLLELLLWAYVTRATSVASPGCTHMLVYTQSGTNKPVEVSLQLQGFIKKMNVQTFGDWDRSLGGAGAALQYLVLTSGAHIVPFKAQCSALRMLRDCIQRSLGGALIGQFDGNRICLERRVFRKVVRGLAQQTALTKLDDPEGLAKVVEGEWVVSEKLDIGYQDATGKVHQCPAALLQEGDFVDVEVSLAIYMRGRRPSSRTAVEVCKLENDWNELPPDRL</sequence>
<proteinExistence type="predicted"/>
<evidence type="ECO:0000313" key="1">
    <source>
        <dbReference type="EMBL" id="KAJ3552733.1"/>
    </source>
</evidence>
<keyword evidence="2" id="KW-1185">Reference proteome</keyword>
<reference evidence="1" key="1">
    <citation type="submission" date="2022-07" db="EMBL/GenBank/DDBJ databases">
        <title>Genome Sequence of Phlebia brevispora.</title>
        <authorList>
            <person name="Buettner E."/>
        </authorList>
    </citation>
    <scope>NUCLEOTIDE SEQUENCE</scope>
    <source>
        <strain evidence="1">MPL23</strain>
    </source>
</reference>
<accession>A0ACC1T4U5</accession>
<name>A0ACC1T4U5_9APHY</name>
<evidence type="ECO:0000313" key="2">
    <source>
        <dbReference type="Proteomes" id="UP001148662"/>
    </source>
</evidence>
<dbReference type="Proteomes" id="UP001148662">
    <property type="component" value="Unassembled WGS sequence"/>
</dbReference>
<protein>
    <submittedName>
        <fullName evidence="1">Uncharacterized protein</fullName>
    </submittedName>
</protein>